<dbReference type="AlphaFoldDB" id="A0A5P9XSQ2"/>
<feature type="domain" description="YagK/YfjJ C-terminal" evidence="1">
    <location>
        <begin position="190"/>
        <end position="331"/>
    </location>
</feature>
<evidence type="ECO:0000313" key="2">
    <source>
        <dbReference type="EMBL" id="QFX96778.1"/>
    </source>
</evidence>
<dbReference type="KEGG" id="atx:GCD22_02601"/>
<dbReference type="Proteomes" id="UP000363590">
    <property type="component" value="Chromosome"/>
</dbReference>
<dbReference type="InterPro" id="IPR057271">
    <property type="entry name" value="YagK_YfjJ_C"/>
</dbReference>
<evidence type="ECO:0000259" key="1">
    <source>
        <dbReference type="Pfam" id="PF11726"/>
    </source>
</evidence>
<organism evidence="2 3">
    <name type="scientific">Acidithiobacillus thiooxidans ATCC 19377</name>
    <dbReference type="NCBI Taxonomy" id="637390"/>
    <lineage>
        <taxon>Bacteria</taxon>
        <taxon>Pseudomonadati</taxon>
        <taxon>Pseudomonadota</taxon>
        <taxon>Acidithiobacillia</taxon>
        <taxon>Acidithiobacillales</taxon>
        <taxon>Acidithiobacillaceae</taxon>
        <taxon>Acidithiobacillus</taxon>
    </lineage>
</organism>
<name>A0A5P9XSQ2_ACITH</name>
<protein>
    <recommendedName>
        <fullName evidence="1">YagK/YfjJ C-terminal domain-containing protein</fullName>
    </recommendedName>
</protein>
<dbReference type="Pfam" id="PF11726">
    <property type="entry name" value="YagK_YfjJ_C"/>
    <property type="match status" value="1"/>
</dbReference>
<evidence type="ECO:0000313" key="3">
    <source>
        <dbReference type="Proteomes" id="UP000363590"/>
    </source>
</evidence>
<dbReference type="GeneID" id="60696859"/>
<reference evidence="2 3" key="1">
    <citation type="submission" date="2019-10" db="EMBL/GenBank/DDBJ databases">
        <authorList>
            <person name="Wang R."/>
        </authorList>
    </citation>
    <scope>NUCLEOTIDE SEQUENCE [LARGE SCALE GENOMIC DNA]</scope>
    <source>
        <strain evidence="2 3">ATCC 19377</strain>
    </source>
</reference>
<dbReference type="EMBL" id="CP045571">
    <property type="protein sequence ID" value="QFX96778.1"/>
    <property type="molecule type" value="Genomic_DNA"/>
</dbReference>
<gene>
    <name evidence="2" type="ORF">GCD22_02601</name>
</gene>
<accession>A0A5P9XSQ2</accession>
<dbReference type="RefSeq" id="WP_031570032.1">
    <property type="nucleotide sequence ID" value="NZ_CP045571.1"/>
</dbReference>
<sequence length="353" mass="42133">MKLAKMLKLFQKFDASDERVRCHLYEQLNLAHHKLTTKEEKSVIIYDHDSNVSFYNIDRFMREVKRTTHLPYVKNKKEFYVSNFRCRLICENLKKISTWIQHRKADLRYSPYVELFYQTVLTIGYPDDNYSYPINALWMGSMTIADFGNQLITTLRARMSSAEFKKKLRDQYENGFRQFNSSVNYVSYLLSKYSKLLHIRIDLAYDRSLIESDEQGLSFLMDSFTRFRKLLSRKDGCFKDLTGYIAHIEYGRLKGHHIHMSLFYNGHKRRQDEHIAHQVREAWMKITAGIGLFQSTNLDRHIPVCNAIGMIKRGDKDKFNCLVYVIWYQVKEDQNLTFKYGKKQRLYFRGEIT</sequence>
<proteinExistence type="predicted"/>